<comment type="caution">
    <text evidence="2">The sequence shown here is derived from an EMBL/GenBank/DDBJ whole genome shotgun (WGS) entry which is preliminary data.</text>
</comment>
<feature type="compositionally biased region" description="Polar residues" evidence="1">
    <location>
        <begin position="240"/>
        <end position="267"/>
    </location>
</feature>
<sequence>MVTDSGTAKVKQRPTVKLTIPFQRNSNFAVPTPTVPDRALFSKIPRTSVMSGNDMKVSDNKPNVGDHGQTIKVPGDDWIPPPPPMAPPPPPTQNTFQHPQTTYLPDEVAVPPPPNMAPPPPPPPVNMASQQQPAPTYQPPETIFSPSPNMIPPPPPIMAPQKSLPKGDQFPKTSAPSAPKIPPPPPPLLLPPNDYSVPSPRQDDVSKPNQINHPKKSPPPPPQRDMVQHNNFPPKPARDASSSFKLFSNTSQTSVANNQSSYVAGSPEVNSQPLIASTFNPKATAKLFGFSDPVNKSESSLDSDWQNKIKSMIVMKDAEQYPMDHTASVHKKDVSNKGTEHATMDKMHKDSVPHKPQKPARKNNLSVQQSKPFQNKGVHAIHSGSSTDHSIPDGKENTWNKNMDLRQTSTRQIHNSTNTQSFSSNPPVSAGMEFEKYRAGQKPKSTMKGDFENQSSSENLMFDYQSPKSVENPKTPESPPEQTLASTERSAILRSPLALLMAAKERDSKNQGRHKIGSEIPSLSLGGTRYIKSATSNTIHITPVADNKESSLLSHTQGDTTPQNKHMDDILHSLNSAEKSGKWSKPSLYSTSCRISEPEDTENDVDMSLLLIPPPPNFSDAENEKPPLELLPPPFEFSNHDDHRDYSFQPERKMKNESGVSNLHNSNRGLSIQQSTPDPPNHKNSLINKNSSTMDKLPLNTVLTPAKTSFNKQKPSTREKPTFVDSAVMNGGSTKFHNSKQVSDSHTYSHLMSKTSAKNVTKVEPHQTETVPPTNHLPAKNKVMDELQSKVQDLSTKCSAAASPSSPNAQVSQTYGRTFTVRPGTKQPITVVYPPTTK</sequence>
<reference evidence="2 3" key="1">
    <citation type="journal article" date="2018" name="Nat. Ecol. Evol.">
        <title>Shark genomes provide insights into elasmobranch evolution and the origin of vertebrates.</title>
        <authorList>
            <person name="Hara Y"/>
            <person name="Yamaguchi K"/>
            <person name="Onimaru K"/>
            <person name="Kadota M"/>
            <person name="Koyanagi M"/>
            <person name="Keeley SD"/>
            <person name="Tatsumi K"/>
            <person name="Tanaka K"/>
            <person name="Motone F"/>
            <person name="Kageyama Y"/>
            <person name="Nozu R"/>
            <person name="Adachi N"/>
            <person name="Nishimura O"/>
            <person name="Nakagawa R"/>
            <person name="Tanegashima C"/>
            <person name="Kiyatake I"/>
            <person name="Matsumoto R"/>
            <person name="Murakumo K"/>
            <person name="Nishida K"/>
            <person name="Terakita A"/>
            <person name="Kuratani S"/>
            <person name="Sato K"/>
            <person name="Hyodo S Kuraku.S."/>
        </authorList>
    </citation>
    <scope>NUCLEOTIDE SEQUENCE [LARGE SCALE GENOMIC DNA]</scope>
</reference>
<evidence type="ECO:0000313" key="3">
    <source>
        <dbReference type="Proteomes" id="UP000288216"/>
    </source>
</evidence>
<feature type="compositionally biased region" description="Polar residues" evidence="1">
    <location>
        <begin position="658"/>
        <end position="694"/>
    </location>
</feature>
<accession>A0A401Q2Q4</accession>
<feature type="compositionally biased region" description="Low complexity" evidence="1">
    <location>
        <begin position="799"/>
        <end position="809"/>
    </location>
</feature>
<feature type="region of interest" description="Disordered" evidence="1">
    <location>
        <begin position="411"/>
        <end position="430"/>
    </location>
</feature>
<feature type="compositionally biased region" description="Pro residues" evidence="1">
    <location>
        <begin position="110"/>
        <end position="125"/>
    </location>
</feature>
<organism evidence="2 3">
    <name type="scientific">Scyliorhinus torazame</name>
    <name type="common">Cloudy catshark</name>
    <name type="synonym">Catulus torazame</name>
    <dbReference type="NCBI Taxonomy" id="75743"/>
    <lineage>
        <taxon>Eukaryota</taxon>
        <taxon>Metazoa</taxon>
        <taxon>Chordata</taxon>
        <taxon>Craniata</taxon>
        <taxon>Vertebrata</taxon>
        <taxon>Chondrichthyes</taxon>
        <taxon>Elasmobranchii</taxon>
        <taxon>Galeomorphii</taxon>
        <taxon>Galeoidea</taxon>
        <taxon>Carcharhiniformes</taxon>
        <taxon>Scyliorhinidae</taxon>
        <taxon>Scyliorhinus</taxon>
    </lineage>
</organism>
<proteinExistence type="predicted"/>
<feature type="compositionally biased region" description="Polar residues" evidence="1">
    <location>
        <begin position="363"/>
        <end position="373"/>
    </location>
</feature>
<protein>
    <submittedName>
        <fullName evidence="2">Uncharacterized protein</fullName>
    </submittedName>
</protein>
<dbReference type="PANTHER" id="PTHR35077">
    <property type="entry name" value="SIMILAR TO AI661453 PROTEIN"/>
    <property type="match status" value="1"/>
</dbReference>
<feature type="region of interest" description="Disordered" evidence="1">
    <location>
        <begin position="325"/>
        <end position="400"/>
    </location>
</feature>
<keyword evidence="3" id="KW-1185">Reference proteome</keyword>
<dbReference type="PANTHER" id="PTHR35077:SF2">
    <property type="entry name" value="SIMILAR TO AI661453 PROTEIN"/>
    <property type="match status" value="1"/>
</dbReference>
<feature type="compositionally biased region" description="Polar residues" evidence="1">
    <location>
        <begin position="93"/>
        <end position="103"/>
    </location>
</feature>
<dbReference type="Proteomes" id="UP000288216">
    <property type="component" value="Unassembled WGS sequence"/>
</dbReference>
<dbReference type="OMA" id="DQKMAPV"/>
<feature type="compositionally biased region" description="Pro residues" evidence="1">
    <location>
        <begin position="79"/>
        <end position="92"/>
    </location>
</feature>
<gene>
    <name evidence="2" type="ORF">scyTo_0016997</name>
</gene>
<feature type="region of interest" description="Disordered" evidence="1">
    <location>
        <begin position="466"/>
        <end position="489"/>
    </location>
</feature>
<dbReference type="STRING" id="75743.A0A401Q2Q4"/>
<dbReference type="OrthoDB" id="9945848at2759"/>
<feature type="compositionally biased region" description="Polar residues" evidence="1">
    <location>
        <begin position="480"/>
        <end position="489"/>
    </location>
</feature>
<feature type="compositionally biased region" description="Pro residues" evidence="1">
    <location>
        <begin position="179"/>
        <end position="190"/>
    </location>
</feature>
<feature type="region of interest" description="Disordered" evidence="1">
    <location>
        <begin position="49"/>
        <end position="267"/>
    </location>
</feature>
<name>A0A401Q2Q4_SCYTO</name>
<feature type="compositionally biased region" description="Polar residues" evidence="1">
    <location>
        <begin position="411"/>
        <end position="427"/>
    </location>
</feature>
<evidence type="ECO:0000256" key="1">
    <source>
        <dbReference type="SAM" id="MobiDB-lite"/>
    </source>
</evidence>
<evidence type="ECO:0000313" key="2">
    <source>
        <dbReference type="EMBL" id="GCB79707.1"/>
    </source>
</evidence>
<dbReference type="EMBL" id="BFAA01010709">
    <property type="protein sequence ID" value="GCB79707.1"/>
    <property type="molecule type" value="Genomic_DNA"/>
</dbReference>
<feature type="compositionally biased region" description="Pro residues" evidence="1">
    <location>
        <begin position="149"/>
        <end position="158"/>
    </location>
</feature>
<feature type="region of interest" description="Disordered" evidence="1">
    <location>
        <begin position="799"/>
        <end position="821"/>
    </location>
</feature>
<feature type="region of interest" description="Disordered" evidence="1">
    <location>
        <begin position="657"/>
        <end position="696"/>
    </location>
</feature>
<feature type="compositionally biased region" description="Basic and acidic residues" evidence="1">
    <location>
        <begin position="330"/>
        <end position="353"/>
    </location>
</feature>
<feature type="region of interest" description="Disordered" evidence="1">
    <location>
        <begin position="757"/>
        <end position="778"/>
    </location>
</feature>
<dbReference type="AlphaFoldDB" id="A0A401Q2Q4"/>